<sequence>MPDNDELEFEIIEAYTRAQAIADGTLMDVTSTAREMGIKLPVAVTHSVWSRYVMLTPAAQRAHNDERGRLWDVLWMFRAAAQRAPEANEIIFSLYVVTDSAKPSLVELKAVCGPGDNAEPVITIMLPEED</sequence>
<name>A0A150P0T6_SORCE</name>
<protein>
    <submittedName>
        <fullName evidence="1">Uncharacterized protein</fullName>
    </submittedName>
</protein>
<dbReference type="AlphaFoldDB" id="A0A150P0T6"/>
<reference evidence="1 2" key="1">
    <citation type="submission" date="2014-02" db="EMBL/GenBank/DDBJ databases">
        <title>The small core and large imbalanced accessory genome model reveals a collaborative survival strategy of Sorangium cellulosum strains in nature.</title>
        <authorList>
            <person name="Han K."/>
            <person name="Peng R."/>
            <person name="Blom J."/>
            <person name="Li Y.-Z."/>
        </authorList>
    </citation>
    <scope>NUCLEOTIDE SEQUENCE [LARGE SCALE GENOMIC DNA]</scope>
    <source>
        <strain evidence="1 2">So0157-18</strain>
    </source>
</reference>
<comment type="caution">
    <text evidence="1">The sequence shown here is derived from an EMBL/GenBank/DDBJ whole genome shotgun (WGS) entry which is preliminary data.</text>
</comment>
<dbReference type="InterPro" id="IPR046480">
    <property type="entry name" value="DUF6573"/>
</dbReference>
<dbReference type="Proteomes" id="UP000075604">
    <property type="component" value="Unassembled WGS sequence"/>
</dbReference>
<dbReference type="Pfam" id="PF20213">
    <property type="entry name" value="DUF6573"/>
    <property type="match status" value="1"/>
</dbReference>
<proteinExistence type="predicted"/>
<accession>A0A150P0T6</accession>
<dbReference type="EMBL" id="JELX01004376">
    <property type="protein sequence ID" value="KYF48512.1"/>
    <property type="molecule type" value="Genomic_DNA"/>
</dbReference>
<gene>
    <name evidence="1" type="ORF">BE04_37630</name>
</gene>
<organism evidence="1 2">
    <name type="scientific">Sorangium cellulosum</name>
    <name type="common">Polyangium cellulosum</name>
    <dbReference type="NCBI Taxonomy" id="56"/>
    <lineage>
        <taxon>Bacteria</taxon>
        <taxon>Pseudomonadati</taxon>
        <taxon>Myxococcota</taxon>
        <taxon>Polyangia</taxon>
        <taxon>Polyangiales</taxon>
        <taxon>Polyangiaceae</taxon>
        <taxon>Sorangium</taxon>
    </lineage>
</organism>
<evidence type="ECO:0000313" key="2">
    <source>
        <dbReference type="Proteomes" id="UP000075604"/>
    </source>
</evidence>
<evidence type="ECO:0000313" key="1">
    <source>
        <dbReference type="EMBL" id="KYF48512.1"/>
    </source>
</evidence>